<dbReference type="Proteomes" id="UP001209570">
    <property type="component" value="Unassembled WGS sequence"/>
</dbReference>
<accession>A0AAD5L9X0</accession>
<dbReference type="InterPro" id="IPR002156">
    <property type="entry name" value="RNaseH_domain"/>
</dbReference>
<dbReference type="InterPro" id="IPR036397">
    <property type="entry name" value="RNaseH_sf"/>
</dbReference>
<dbReference type="EMBL" id="JAKCXM010000451">
    <property type="protein sequence ID" value="KAJ0393890.1"/>
    <property type="molecule type" value="Genomic_DNA"/>
</dbReference>
<dbReference type="InterPro" id="IPR012337">
    <property type="entry name" value="RNaseH-like_sf"/>
</dbReference>
<keyword evidence="3" id="KW-1185">Reference proteome</keyword>
<reference evidence="2" key="1">
    <citation type="submission" date="2021-12" db="EMBL/GenBank/DDBJ databases">
        <title>Prjna785345.</title>
        <authorList>
            <person name="Rujirawat T."/>
            <person name="Krajaejun T."/>
        </authorList>
    </citation>
    <scope>NUCLEOTIDE SEQUENCE</scope>
    <source>
        <strain evidence="2">Pi057C3</strain>
    </source>
</reference>
<evidence type="ECO:0000313" key="3">
    <source>
        <dbReference type="Proteomes" id="UP001209570"/>
    </source>
</evidence>
<evidence type="ECO:0000313" key="2">
    <source>
        <dbReference type="EMBL" id="KAJ0393890.1"/>
    </source>
</evidence>
<gene>
    <name evidence="2" type="ORF">P43SY_007545</name>
</gene>
<dbReference type="GO" id="GO:0003676">
    <property type="term" value="F:nucleic acid binding"/>
    <property type="evidence" value="ECO:0007669"/>
    <property type="project" value="InterPro"/>
</dbReference>
<protein>
    <recommendedName>
        <fullName evidence="1">RNase H type-1 domain-containing protein</fullName>
    </recommendedName>
</protein>
<dbReference type="AlphaFoldDB" id="A0AAD5L9X0"/>
<feature type="domain" description="RNase H type-1" evidence="1">
    <location>
        <begin position="12"/>
        <end position="84"/>
    </location>
</feature>
<proteinExistence type="predicted"/>
<dbReference type="Gene3D" id="3.30.420.10">
    <property type="entry name" value="Ribonuclease H-like superfamily/Ribonuclease H"/>
    <property type="match status" value="1"/>
</dbReference>
<dbReference type="SUPFAM" id="SSF53098">
    <property type="entry name" value="Ribonuclease H-like"/>
    <property type="match status" value="1"/>
</dbReference>
<comment type="caution">
    <text evidence="2">The sequence shown here is derived from an EMBL/GenBank/DDBJ whole genome shotgun (WGS) entry which is preliminary data.</text>
</comment>
<name>A0AAD5L9X0_PYTIN</name>
<organism evidence="2 3">
    <name type="scientific">Pythium insidiosum</name>
    <name type="common">Pythiosis disease agent</name>
    <dbReference type="NCBI Taxonomy" id="114742"/>
    <lineage>
        <taxon>Eukaryota</taxon>
        <taxon>Sar</taxon>
        <taxon>Stramenopiles</taxon>
        <taxon>Oomycota</taxon>
        <taxon>Peronosporomycetes</taxon>
        <taxon>Pythiales</taxon>
        <taxon>Pythiaceae</taxon>
        <taxon>Pythium</taxon>
    </lineage>
</organism>
<evidence type="ECO:0000259" key="1">
    <source>
        <dbReference type="Pfam" id="PF13456"/>
    </source>
</evidence>
<dbReference type="Pfam" id="PF13456">
    <property type="entry name" value="RVT_3"/>
    <property type="match status" value="1"/>
</dbReference>
<sequence length="97" mass="10534">MVLKQGEKAADWTVAGARSWAFPDATVNEAEYRGANEAMRLAEAHGIRELIICGDSRSVIQQLKGEIVCRTVGLQVLHAEASTYLLKSVTEIAFNGT</sequence>
<dbReference type="GO" id="GO:0004523">
    <property type="term" value="F:RNA-DNA hybrid ribonuclease activity"/>
    <property type="evidence" value="ECO:0007669"/>
    <property type="project" value="InterPro"/>
</dbReference>